<comment type="caution">
    <text evidence="1">The sequence shown here is derived from an EMBL/GenBank/DDBJ whole genome shotgun (WGS) entry which is preliminary data.</text>
</comment>
<protein>
    <submittedName>
        <fullName evidence="1">Uncharacterized protein</fullName>
    </submittedName>
</protein>
<dbReference type="Proteomes" id="UP000887159">
    <property type="component" value="Unassembled WGS sequence"/>
</dbReference>
<dbReference type="EMBL" id="BMAU01021327">
    <property type="protein sequence ID" value="GFY14249.1"/>
    <property type="molecule type" value="Genomic_DNA"/>
</dbReference>
<evidence type="ECO:0000313" key="2">
    <source>
        <dbReference type="Proteomes" id="UP000887159"/>
    </source>
</evidence>
<reference evidence="1" key="1">
    <citation type="submission" date="2020-08" db="EMBL/GenBank/DDBJ databases">
        <title>Multicomponent nature underlies the extraordinary mechanical properties of spider dragline silk.</title>
        <authorList>
            <person name="Kono N."/>
            <person name="Nakamura H."/>
            <person name="Mori M."/>
            <person name="Yoshida Y."/>
            <person name="Ohtoshi R."/>
            <person name="Malay A.D."/>
            <person name="Moran D.A.P."/>
            <person name="Tomita M."/>
            <person name="Numata K."/>
            <person name="Arakawa K."/>
        </authorList>
    </citation>
    <scope>NUCLEOTIDE SEQUENCE</scope>
</reference>
<organism evidence="1 2">
    <name type="scientific">Trichonephila clavipes</name>
    <name type="common">Golden silk orbweaver</name>
    <name type="synonym">Nephila clavipes</name>
    <dbReference type="NCBI Taxonomy" id="2585209"/>
    <lineage>
        <taxon>Eukaryota</taxon>
        <taxon>Metazoa</taxon>
        <taxon>Ecdysozoa</taxon>
        <taxon>Arthropoda</taxon>
        <taxon>Chelicerata</taxon>
        <taxon>Arachnida</taxon>
        <taxon>Araneae</taxon>
        <taxon>Araneomorphae</taxon>
        <taxon>Entelegynae</taxon>
        <taxon>Araneoidea</taxon>
        <taxon>Nephilidae</taxon>
        <taxon>Trichonephila</taxon>
    </lineage>
</organism>
<dbReference type="AlphaFoldDB" id="A0A8X6SIC5"/>
<name>A0A8X6SIC5_TRICX</name>
<proteinExistence type="predicted"/>
<sequence>MFAACNFRRMVFRYRFLTVDIQLGRYLWLCSLAFLRDSPLQHPSITVLLRRHIPQICVDCHNPCYNCTPTRLAVLNMDAPARWASTIMPLFTSDIMEFC</sequence>
<accession>A0A8X6SIC5</accession>
<keyword evidence="2" id="KW-1185">Reference proteome</keyword>
<evidence type="ECO:0000313" key="1">
    <source>
        <dbReference type="EMBL" id="GFY14249.1"/>
    </source>
</evidence>
<gene>
    <name evidence="1" type="ORF">TNCV_3614381</name>
</gene>